<name>A0A1C1YRU1_9HYPH</name>
<dbReference type="Proteomes" id="UP000094795">
    <property type="component" value="Unassembled WGS sequence"/>
</dbReference>
<accession>A0A1C1YRU1</accession>
<dbReference type="EMBL" id="LQZT01000042">
    <property type="protein sequence ID" value="OCW56262.1"/>
    <property type="molecule type" value="Genomic_DNA"/>
</dbReference>
<gene>
    <name evidence="1" type="ORF">AWJ14_19400</name>
</gene>
<comment type="caution">
    <text evidence="1">The sequence shown here is derived from an EMBL/GenBank/DDBJ whole genome shotgun (WGS) entry which is preliminary data.</text>
</comment>
<protein>
    <submittedName>
        <fullName evidence="1">Uncharacterized protein</fullName>
    </submittedName>
</protein>
<dbReference type="AlphaFoldDB" id="A0A1C1YRU1"/>
<sequence>MPAAELTVERFPTWSTRARRLAAPRVHWVSLGAEYDIAHLTRLWQLIMRFRLESLPDDGHVMWQIADALRGRRGDAVRIREGIVSIDRRHLKDFRDQIDWLWDHLADEHGEQRYQFSRDVGDFVRIESEQPPITDLEDARRAIDIIKALDDLLADNVTKLWEDA</sequence>
<organism evidence="1 2">
    <name type="scientific">Hoeflea olei</name>
    <dbReference type="NCBI Taxonomy" id="1480615"/>
    <lineage>
        <taxon>Bacteria</taxon>
        <taxon>Pseudomonadati</taxon>
        <taxon>Pseudomonadota</taxon>
        <taxon>Alphaproteobacteria</taxon>
        <taxon>Hyphomicrobiales</taxon>
        <taxon>Rhizobiaceae</taxon>
        <taxon>Hoeflea</taxon>
    </lineage>
</organism>
<evidence type="ECO:0000313" key="2">
    <source>
        <dbReference type="Proteomes" id="UP000094795"/>
    </source>
</evidence>
<dbReference type="RefSeq" id="WP_066182122.1">
    <property type="nucleotide sequence ID" value="NZ_LQZT01000042.1"/>
</dbReference>
<dbReference type="STRING" id="1480615.AWJ14_19400"/>
<dbReference type="OrthoDB" id="8419928at2"/>
<proteinExistence type="predicted"/>
<evidence type="ECO:0000313" key="1">
    <source>
        <dbReference type="EMBL" id="OCW56262.1"/>
    </source>
</evidence>
<keyword evidence="2" id="KW-1185">Reference proteome</keyword>
<reference evidence="1 2" key="1">
    <citation type="submission" date="2015-12" db="EMBL/GenBank/DDBJ databases">
        <authorList>
            <person name="Shamseldin A."/>
            <person name="Moawad H."/>
            <person name="Abd El-Rahim W.M."/>
            <person name="Sadowsky M.J."/>
        </authorList>
    </citation>
    <scope>NUCLEOTIDE SEQUENCE [LARGE SCALE GENOMIC DNA]</scope>
    <source>
        <strain evidence="1 2">JC234</strain>
    </source>
</reference>